<comment type="caution">
    <text evidence="2">The sequence shown here is derived from an EMBL/GenBank/DDBJ whole genome shotgun (WGS) entry which is preliminary data.</text>
</comment>
<evidence type="ECO:0000313" key="2">
    <source>
        <dbReference type="EMBL" id="OMJ30167.1"/>
    </source>
</evidence>
<dbReference type="EMBL" id="LSSM01000068">
    <property type="protein sequence ID" value="OMJ30167.1"/>
    <property type="molecule type" value="Genomic_DNA"/>
</dbReference>
<evidence type="ECO:0000256" key="1">
    <source>
        <dbReference type="SAM" id="MobiDB-lite"/>
    </source>
</evidence>
<name>A0A1R1YTG8_9FUNG</name>
<protein>
    <submittedName>
        <fullName evidence="2">Uncharacterized protein</fullName>
    </submittedName>
</protein>
<organism evidence="2 3">
    <name type="scientific">Smittium culicis</name>
    <dbReference type="NCBI Taxonomy" id="133412"/>
    <lineage>
        <taxon>Eukaryota</taxon>
        <taxon>Fungi</taxon>
        <taxon>Fungi incertae sedis</taxon>
        <taxon>Zoopagomycota</taxon>
        <taxon>Kickxellomycotina</taxon>
        <taxon>Harpellomycetes</taxon>
        <taxon>Harpellales</taxon>
        <taxon>Legeriomycetaceae</taxon>
        <taxon>Smittium</taxon>
    </lineage>
</organism>
<dbReference type="AlphaFoldDB" id="A0A1R1YTG8"/>
<dbReference type="Proteomes" id="UP000187429">
    <property type="component" value="Unassembled WGS sequence"/>
</dbReference>
<proteinExistence type="predicted"/>
<dbReference type="Gene3D" id="3.30.40.10">
    <property type="entry name" value="Zinc/RING finger domain, C3HC4 (zinc finger)"/>
    <property type="match status" value="1"/>
</dbReference>
<gene>
    <name evidence="2" type="ORF">AYI69_g298</name>
</gene>
<dbReference type="InterPro" id="IPR013083">
    <property type="entry name" value="Znf_RING/FYVE/PHD"/>
</dbReference>
<reference evidence="3" key="1">
    <citation type="submission" date="2017-01" db="EMBL/GenBank/DDBJ databases">
        <authorList>
            <person name="Wang Y."/>
            <person name="White M."/>
            <person name="Kvist S."/>
            <person name="Moncalvo J.-M."/>
        </authorList>
    </citation>
    <scope>NUCLEOTIDE SEQUENCE [LARGE SCALE GENOMIC DNA]</scope>
    <source>
        <strain evidence="3">ID-206-W2</strain>
    </source>
</reference>
<keyword evidence="3" id="KW-1185">Reference proteome</keyword>
<dbReference type="OrthoDB" id="28127at2759"/>
<feature type="region of interest" description="Disordered" evidence="1">
    <location>
        <begin position="232"/>
        <end position="257"/>
    </location>
</feature>
<sequence>MQIWKCPVCSLVIPSIHDLVLDEFLTFELFFYLCRYFDEILQKISKEFSQVEINPDGSYDLKENCETPKVLVYKDANNITHNDTPSNKLKRFSQIDTNDYSHQVIDSSDDELSIQQNSYGTDRPGKASALYKRQRSLNCDNNSSNVGFLVLPNKQSSTRSITNSNNGPRPVIDLTLSSSDPETSDTELASDQIADIDWDEIENSASARVSMTNLSKDDETLITNINLALRENDEPATAPTQKIAKNVTPEKSPQTPAIMFDDIDEDILESIEQIESLSTQPAQSDPK</sequence>
<evidence type="ECO:0000313" key="3">
    <source>
        <dbReference type="Proteomes" id="UP000187429"/>
    </source>
</evidence>
<accession>A0A1R1YTG8</accession>